<keyword evidence="1" id="KW-1133">Transmembrane helix</keyword>
<evidence type="ECO:0000256" key="1">
    <source>
        <dbReference type="SAM" id="Phobius"/>
    </source>
</evidence>
<reference evidence="2 3" key="1">
    <citation type="submission" date="2014-01" db="EMBL/GenBank/DDBJ databases">
        <title>Genome sequencing of Thermotog hypogea.</title>
        <authorList>
            <person name="Zhang X."/>
            <person name="Alvare G."/>
            <person name="Fristensky B."/>
            <person name="Chen L."/>
            <person name="Suen T."/>
            <person name="Chen Q."/>
            <person name="Ma K."/>
        </authorList>
    </citation>
    <scope>NUCLEOTIDE SEQUENCE [LARGE SCALE GENOMIC DNA]</scope>
    <source>
        <strain evidence="2 3">DSM 11164</strain>
    </source>
</reference>
<dbReference type="PATRIC" id="fig|1123384.7.peg.1118"/>
<keyword evidence="1" id="KW-0812">Transmembrane</keyword>
<protein>
    <submittedName>
        <fullName evidence="2">Uncharacterized protein</fullName>
    </submittedName>
</protein>
<feature type="transmembrane region" description="Helical" evidence="1">
    <location>
        <begin position="115"/>
        <end position="134"/>
    </location>
</feature>
<dbReference type="KEGG" id="phy:AJ81_05645"/>
<feature type="transmembrane region" description="Helical" evidence="1">
    <location>
        <begin position="51"/>
        <end position="71"/>
    </location>
</feature>
<gene>
    <name evidence="2" type="ORF">AJ81_05645</name>
</gene>
<sequence length="208" mass="23517">MKQLNELFDLKARPSHHLMVYCGLIFFVANFLGLIASVIVVASWSLYANRFLGVTQGLSFVSGLGLFVGFLKWRGSIREIQRQLAERFPKYSSLILTGDELWMLLGLSASVAGLFVTLVLPFGFLLLLAGLVMLEYQLLSAMKSLEGQEQKFFSENDVQISTCLSKTYDVSYLIYSLVTLYGHSFVRMQENLEAIECYLKVRQDILGR</sequence>
<proteinExistence type="predicted"/>
<evidence type="ECO:0000313" key="3">
    <source>
        <dbReference type="Proteomes" id="UP000077469"/>
    </source>
</evidence>
<dbReference type="Proteomes" id="UP000077469">
    <property type="component" value="Chromosome"/>
</dbReference>
<name>A0A0X1KU60_9THEM</name>
<dbReference type="PaxDb" id="1123384-AJ81_05645"/>
<dbReference type="RefSeq" id="WP_031505169.1">
    <property type="nucleotide sequence ID" value="NC_022795.1"/>
</dbReference>
<organism evidence="2 3">
    <name type="scientific">Pseudothermotoga hypogea DSM 11164 = NBRC 106472</name>
    <dbReference type="NCBI Taxonomy" id="1123384"/>
    <lineage>
        <taxon>Bacteria</taxon>
        <taxon>Thermotogati</taxon>
        <taxon>Thermotogota</taxon>
        <taxon>Thermotogae</taxon>
        <taxon>Thermotogales</taxon>
        <taxon>Thermotogaceae</taxon>
        <taxon>Pseudothermotoga</taxon>
    </lineage>
</organism>
<dbReference type="STRING" id="1123384.AJ81_05645"/>
<keyword evidence="3" id="KW-1185">Reference proteome</keyword>
<feature type="transmembrane region" description="Helical" evidence="1">
    <location>
        <begin position="20"/>
        <end position="45"/>
    </location>
</feature>
<evidence type="ECO:0000313" key="2">
    <source>
        <dbReference type="EMBL" id="AJC74763.1"/>
    </source>
</evidence>
<dbReference type="OrthoDB" id="9961642at2"/>
<dbReference type="EMBL" id="CP007141">
    <property type="protein sequence ID" value="AJC74763.1"/>
    <property type="molecule type" value="Genomic_DNA"/>
</dbReference>
<dbReference type="AlphaFoldDB" id="A0A0X1KU60"/>
<keyword evidence="1" id="KW-0472">Membrane</keyword>
<accession>A0A0X1KU60</accession>